<evidence type="ECO:0000313" key="3">
    <source>
        <dbReference type="Proteomes" id="UP000325780"/>
    </source>
</evidence>
<dbReference type="Proteomes" id="UP000325780">
    <property type="component" value="Unassembled WGS sequence"/>
</dbReference>
<proteinExistence type="predicted"/>
<sequence length="66" mass="7627">MRKPFPFLLFIYPILILGFCAAYILGILGICMQGGCDWFYFFFLLTLYGVARYGGIWGEMEWRGGI</sequence>
<name>A0A5N6TWD5_ASPAV</name>
<accession>A0A5N6TWD5</accession>
<dbReference type="EMBL" id="ML742090">
    <property type="protein sequence ID" value="KAE8150600.1"/>
    <property type="molecule type" value="Genomic_DNA"/>
</dbReference>
<evidence type="ECO:0000313" key="2">
    <source>
        <dbReference type="EMBL" id="KAE8150600.1"/>
    </source>
</evidence>
<feature type="transmembrane region" description="Helical" evidence="1">
    <location>
        <begin position="7"/>
        <end position="32"/>
    </location>
</feature>
<keyword evidence="1" id="KW-0472">Membrane</keyword>
<dbReference type="AlphaFoldDB" id="A0A5N6TWD5"/>
<keyword evidence="3" id="KW-1185">Reference proteome</keyword>
<keyword evidence="1" id="KW-0812">Transmembrane</keyword>
<protein>
    <submittedName>
        <fullName evidence="2">Uncharacterized protein</fullName>
    </submittedName>
</protein>
<feature type="transmembrane region" description="Helical" evidence="1">
    <location>
        <begin position="38"/>
        <end position="58"/>
    </location>
</feature>
<reference evidence="2 3" key="1">
    <citation type="submission" date="2019-04" db="EMBL/GenBank/DDBJ databases">
        <title>Friends and foes A comparative genomics study of 23 Aspergillus species from section Flavi.</title>
        <authorList>
            <consortium name="DOE Joint Genome Institute"/>
            <person name="Kjaerbolling I."/>
            <person name="Vesth T."/>
            <person name="Frisvad J.C."/>
            <person name="Nybo J.L."/>
            <person name="Theobald S."/>
            <person name="Kildgaard S."/>
            <person name="Isbrandt T."/>
            <person name="Kuo A."/>
            <person name="Sato A."/>
            <person name="Lyhne E.K."/>
            <person name="Kogle M.E."/>
            <person name="Wiebenga A."/>
            <person name="Kun R.S."/>
            <person name="Lubbers R.J."/>
            <person name="Makela M.R."/>
            <person name="Barry K."/>
            <person name="Chovatia M."/>
            <person name="Clum A."/>
            <person name="Daum C."/>
            <person name="Haridas S."/>
            <person name="He G."/>
            <person name="LaButti K."/>
            <person name="Lipzen A."/>
            <person name="Mondo S."/>
            <person name="Riley R."/>
            <person name="Salamov A."/>
            <person name="Simmons B.A."/>
            <person name="Magnuson J.K."/>
            <person name="Henrissat B."/>
            <person name="Mortensen U.H."/>
            <person name="Larsen T.O."/>
            <person name="Devries R.P."/>
            <person name="Grigoriev I.V."/>
            <person name="Machida M."/>
            <person name="Baker S.E."/>
            <person name="Andersen M.R."/>
        </authorList>
    </citation>
    <scope>NUCLEOTIDE SEQUENCE [LARGE SCALE GENOMIC DNA]</scope>
    <source>
        <strain evidence="2 3">IBT 18842</strain>
    </source>
</reference>
<keyword evidence="1" id="KW-1133">Transmembrane helix</keyword>
<evidence type="ECO:0000256" key="1">
    <source>
        <dbReference type="SAM" id="Phobius"/>
    </source>
</evidence>
<organism evidence="2 3">
    <name type="scientific">Aspergillus avenaceus</name>
    <dbReference type="NCBI Taxonomy" id="36643"/>
    <lineage>
        <taxon>Eukaryota</taxon>
        <taxon>Fungi</taxon>
        <taxon>Dikarya</taxon>
        <taxon>Ascomycota</taxon>
        <taxon>Pezizomycotina</taxon>
        <taxon>Eurotiomycetes</taxon>
        <taxon>Eurotiomycetidae</taxon>
        <taxon>Eurotiales</taxon>
        <taxon>Aspergillaceae</taxon>
        <taxon>Aspergillus</taxon>
        <taxon>Aspergillus subgen. Circumdati</taxon>
    </lineage>
</organism>
<gene>
    <name evidence="2" type="ORF">BDV25DRAFT_154111</name>
</gene>